<keyword evidence="7 8" id="KW-0472">Membrane</keyword>
<dbReference type="PANTHER" id="PTHR45527:SF12">
    <property type="entry name" value="NONRIBOSOMAL PEPTIDE SYNTHETASE IVOA"/>
    <property type="match status" value="1"/>
</dbReference>
<evidence type="ECO:0000259" key="9">
    <source>
        <dbReference type="PROSITE" id="PS50075"/>
    </source>
</evidence>
<feature type="domain" description="Carrier" evidence="9">
    <location>
        <begin position="530"/>
        <end position="606"/>
    </location>
</feature>
<dbReference type="InterPro" id="IPR000537">
    <property type="entry name" value="UbiA_prenyltransferase"/>
</dbReference>
<dbReference type="SMART" id="SM00823">
    <property type="entry name" value="PKS_PP"/>
    <property type="match status" value="1"/>
</dbReference>
<dbReference type="SUPFAM" id="SSF56801">
    <property type="entry name" value="Acetyl-CoA synthetase-like"/>
    <property type="match status" value="2"/>
</dbReference>
<dbReference type="OrthoDB" id="416786at2759"/>
<dbReference type="GO" id="GO:0031177">
    <property type="term" value="F:phosphopantetheine binding"/>
    <property type="evidence" value="ECO:0007669"/>
    <property type="project" value="InterPro"/>
</dbReference>
<keyword evidence="6 8" id="KW-1133">Transmembrane helix</keyword>
<evidence type="ECO:0000256" key="7">
    <source>
        <dbReference type="ARBA" id="ARBA00023136"/>
    </source>
</evidence>
<dbReference type="RefSeq" id="XP_018700476.1">
    <property type="nucleotide sequence ID" value="XM_018852289.1"/>
</dbReference>
<dbReference type="InterPro" id="IPR036736">
    <property type="entry name" value="ACP-like_sf"/>
</dbReference>
<dbReference type="InterPro" id="IPR042099">
    <property type="entry name" value="ANL_N_sf"/>
</dbReference>
<dbReference type="InterPro" id="IPR001242">
    <property type="entry name" value="Condensation_dom"/>
</dbReference>
<keyword evidence="2" id="KW-0596">Phosphopantetheine</keyword>
<protein>
    <submittedName>
        <fullName evidence="10">AMP-dependent synthetase/ligase</fullName>
    </submittedName>
</protein>
<evidence type="ECO:0000256" key="6">
    <source>
        <dbReference type="ARBA" id="ARBA00022989"/>
    </source>
</evidence>
<evidence type="ECO:0000256" key="8">
    <source>
        <dbReference type="SAM" id="Phobius"/>
    </source>
</evidence>
<dbReference type="Pfam" id="PF00550">
    <property type="entry name" value="PP-binding"/>
    <property type="match status" value="2"/>
</dbReference>
<dbReference type="Gene3D" id="1.10.1200.10">
    <property type="entry name" value="ACP-like"/>
    <property type="match status" value="2"/>
</dbReference>
<feature type="transmembrane region" description="Helical" evidence="8">
    <location>
        <begin position="54"/>
        <end position="75"/>
    </location>
</feature>
<dbReference type="GeneID" id="30024978"/>
<dbReference type="Gene3D" id="3.30.559.30">
    <property type="entry name" value="Nonribosomal peptide synthetase, condensation domain"/>
    <property type="match status" value="1"/>
</dbReference>
<dbReference type="GO" id="GO:0016765">
    <property type="term" value="F:transferase activity, transferring alkyl or aryl (other than methyl) groups"/>
    <property type="evidence" value="ECO:0007669"/>
    <property type="project" value="InterPro"/>
</dbReference>
<comment type="caution">
    <text evidence="10">The sequence shown here is derived from an EMBL/GenBank/DDBJ whole genome shotgun (WGS) entry which is preliminary data.</text>
</comment>
<dbReference type="GO" id="GO:0016874">
    <property type="term" value="F:ligase activity"/>
    <property type="evidence" value="ECO:0007669"/>
    <property type="project" value="UniProtKB-KW"/>
</dbReference>
<evidence type="ECO:0000256" key="1">
    <source>
        <dbReference type="ARBA" id="ARBA00004141"/>
    </source>
</evidence>
<keyword evidence="4 10" id="KW-0436">Ligase</keyword>
<dbReference type="GO" id="GO:0044550">
    <property type="term" value="P:secondary metabolite biosynthetic process"/>
    <property type="evidence" value="ECO:0007669"/>
    <property type="project" value="TreeGrafter"/>
</dbReference>
<dbReference type="InterPro" id="IPR045851">
    <property type="entry name" value="AMP-bd_C_sf"/>
</dbReference>
<evidence type="ECO:0000313" key="10">
    <source>
        <dbReference type="EMBL" id="OAA53525.1"/>
    </source>
</evidence>
<dbReference type="Pfam" id="PF00668">
    <property type="entry name" value="Condensation"/>
    <property type="match status" value="1"/>
</dbReference>
<dbReference type="GO" id="GO:0005737">
    <property type="term" value="C:cytoplasm"/>
    <property type="evidence" value="ECO:0007669"/>
    <property type="project" value="TreeGrafter"/>
</dbReference>
<dbReference type="InterPro" id="IPR009081">
    <property type="entry name" value="PP-bd_ACP"/>
</dbReference>
<keyword evidence="3" id="KW-0597">Phosphoprotein</keyword>
<comment type="subcellular location">
    <subcellularLocation>
        <location evidence="1">Membrane</location>
        <topology evidence="1">Multi-pass membrane protein</topology>
    </subcellularLocation>
</comment>
<evidence type="ECO:0000313" key="11">
    <source>
        <dbReference type="Proteomes" id="UP000076744"/>
    </source>
</evidence>
<sequence length="1618" mass="178125">MASATAQTLAVCVMCNYVFDICNQTTSPEEDYHNKPHRPIPSGKITINQARARWAVAWIGGPLVLYQAYGIWAMLHLLHWEVLITVCYVWPRWFSWFMRNYFASFSYCILGRLLNHVLAGRRPAWNISSKIDFVIFAWFMGTIHIQEFYDLEGDRKIEHAAFVSWGTLLRQSLCLDAQSRVLQFSSFAFLIAHRDILLTLMFGGCVCMPSELQRLNHLETFIAEYQVNWANLTPSVAALLDPGMTPELKTLLLTSEPMSLKGLATWEGKVNLLFAYGQAESVSLCCVRRSPTVASDRKNVGHRVGRSIWLVDTGDHNKLVPVGAVGELVIQGPVLARGYLDAERTALAFLHDVAWLRKLQPGYDGELYKTGDLAQFADDGSVRYLGRKDNSVKLYGQRLDLDDVLQQVQRCLIDISDTEVCDVIMDVCRTSISEDVKLTAFLGMNPTSLDTGGTVLLGPLDRATVYLQIFRTRLASVVPRYMIPTVVVIVSHIPLNLSGKTDRRKLREILFQMTASEEAACLGSVASHEAPCTPQELQLRSLWSQVLNTAESSIGRFEDFFRRGGDSLAAMRLASAAHGLGLSLTFGDIFANPVLSSQAKLIGSTEGNTQQSYTCSAFELITESQKQAVLATAAKEYALPATQIEDIYPTTPMQQGLVALNSLRPGSYVSRRVYKLREGVSFRKLEAAWKATLDANPALRTRVIRSVGDGPTYQVVVRDEAVVDMAYDLTKYLADDEAKPVNLAAILKTQVSDTYHGHVPVLQTFREFVKYVLQSNKNSSDHWRMFGLTVSGRAAPVPGIDKIAGPTIATFPLRVQLRSSSSIHEELETLQKRIIEMIQFEQFGVQNISRLGDDAAKACKFQSLLVIQQRQSSAEKSGIFGDTGAFTPQPMWNTYALTILSTPGADRCVRFEAVYDATVVPKAQMRRILQVFGNVLKQTVLSPDKLVGDMDSISTDDLQQIECWNSSAPPAVPRCIHDMIHDHCVAQPEASAIDAWDGQFTYKQLDDQSSLFSAVLREKRLGPDMMVPLCFEKSKWVAVAILAVAKAGSAFILLDPSHPTERLAWICKNAQASVLLCSKDMAALAAKLGCQHVVQVDENSSRENQASLTTQVHHPIQALPSNALCALYTSGSTGTPKGVVIEHSAFATQVTALGLHFHLGRQSRIFQFASHAFDVTAADYVFGLALGGCVCVPNEADSRDNLAKAIRDRRANWTFLTPSVARTLTPSAVPDLNTLVIGGESAKGIDFTVWSGAVRLVYVYGPAEGTVYCTVQPKTQPGANPVNIGSAASSACWLVEPANPEKLVAIGAVGELVIEGPIVGRGYMGEDLGGSPFIPPPKWLRAMPRNGDGSLEFVGRKDRQVKLRGQRMELAEIEHQVARHFPATTDAIVEIIAPENSDSQRLLAAFIWDASNVAGKRSSNNQGTLSTSAMFAVPDEEFQSRASIAEVALRKSLPPFMIPSLFVPLKQFPLGPTGKVDRRLIKDKACSLLRRELNIYRGFCSSRMRPPSNTSESKIHQLVADVLGRDRGDIGMNDDFFQLGGDSISAMVLSARAMDMDLKLSAADILGHPRLCDMADLAIQKSTERCLPTEQLSLPEPFSLLPANYHHNTLMQEVVKGR</sequence>
<dbReference type="SUPFAM" id="SSF47336">
    <property type="entry name" value="ACP-like"/>
    <property type="match status" value="2"/>
</dbReference>
<gene>
    <name evidence="10" type="ORF">ISF_08686</name>
</gene>
<feature type="domain" description="Carrier" evidence="9">
    <location>
        <begin position="1506"/>
        <end position="1582"/>
    </location>
</feature>
<reference evidence="10 11" key="1">
    <citation type="journal article" date="2016" name="Genome Biol. Evol.">
        <title>Divergent and convergent evolution of fungal pathogenicity.</title>
        <authorList>
            <person name="Shang Y."/>
            <person name="Xiao G."/>
            <person name="Zheng P."/>
            <person name="Cen K."/>
            <person name="Zhan S."/>
            <person name="Wang C."/>
        </authorList>
    </citation>
    <scope>NUCLEOTIDE SEQUENCE [LARGE SCALE GENOMIC DNA]</scope>
    <source>
        <strain evidence="10 11">ARSEF 2679</strain>
    </source>
</reference>
<dbReference type="PROSITE" id="PS50075">
    <property type="entry name" value="CARRIER"/>
    <property type="match status" value="2"/>
</dbReference>
<dbReference type="Gene3D" id="3.30.559.10">
    <property type="entry name" value="Chloramphenicol acetyltransferase-like domain"/>
    <property type="match status" value="1"/>
</dbReference>
<dbReference type="InterPro" id="IPR020806">
    <property type="entry name" value="PKS_PP-bd"/>
</dbReference>
<keyword evidence="11" id="KW-1185">Reference proteome</keyword>
<proteinExistence type="predicted"/>
<organism evidence="10 11">
    <name type="scientific">Cordyceps fumosorosea (strain ARSEF 2679)</name>
    <name type="common">Isaria fumosorosea</name>
    <dbReference type="NCBI Taxonomy" id="1081104"/>
    <lineage>
        <taxon>Eukaryota</taxon>
        <taxon>Fungi</taxon>
        <taxon>Dikarya</taxon>
        <taxon>Ascomycota</taxon>
        <taxon>Pezizomycotina</taxon>
        <taxon>Sordariomycetes</taxon>
        <taxon>Hypocreomycetidae</taxon>
        <taxon>Hypocreales</taxon>
        <taxon>Cordycipitaceae</taxon>
        <taxon>Cordyceps</taxon>
    </lineage>
</organism>
<accession>A0A162I7Y2</accession>
<dbReference type="CDD" id="cd05918">
    <property type="entry name" value="A_NRPS_SidN3_like"/>
    <property type="match status" value="1"/>
</dbReference>
<evidence type="ECO:0000256" key="5">
    <source>
        <dbReference type="ARBA" id="ARBA00022692"/>
    </source>
</evidence>
<dbReference type="Proteomes" id="UP000076744">
    <property type="component" value="Unassembled WGS sequence"/>
</dbReference>
<dbReference type="STRING" id="1081104.A0A162I7Y2"/>
<dbReference type="FunFam" id="3.30.300.30:FF:000015">
    <property type="entry name" value="Nonribosomal peptide synthase SidD"/>
    <property type="match status" value="2"/>
</dbReference>
<dbReference type="Pfam" id="PF00501">
    <property type="entry name" value="AMP-binding"/>
    <property type="match status" value="2"/>
</dbReference>
<dbReference type="Pfam" id="PF01040">
    <property type="entry name" value="UbiA"/>
    <property type="match status" value="1"/>
</dbReference>
<dbReference type="EMBL" id="AZHB01000034">
    <property type="protein sequence ID" value="OAA53525.1"/>
    <property type="molecule type" value="Genomic_DNA"/>
</dbReference>
<evidence type="ECO:0000256" key="4">
    <source>
        <dbReference type="ARBA" id="ARBA00022598"/>
    </source>
</evidence>
<dbReference type="PANTHER" id="PTHR45527">
    <property type="entry name" value="NONRIBOSOMAL PEPTIDE SYNTHETASE"/>
    <property type="match status" value="1"/>
</dbReference>
<dbReference type="GO" id="GO:0043041">
    <property type="term" value="P:amino acid activation for nonribosomal peptide biosynthetic process"/>
    <property type="evidence" value="ECO:0007669"/>
    <property type="project" value="TreeGrafter"/>
</dbReference>
<dbReference type="InterPro" id="IPR000873">
    <property type="entry name" value="AMP-dep_synth/lig_dom"/>
</dbReference>
<dbReference type="Gene3D" id="3.30.300.30">
    <property type="match status" value="2"/>
</dbReference>
<name>A0A162I7Y2_CORFA</name>
<dbReference type="InterPro" id="IPR023213">
    <property type="entry name" value="CAT-like_dom_sf"/>
</dbReference>
<dbReference type="Gene3D" id="3.40.50.12780">
    <property type="entry name" value="N-terminal domain of ligase-like"/>
    <property type="match status" value="2"/>
</dbReference>
<dbReference type="SUPFAM" id="SSF52777">
    <property type="entry name" value="CoA-dependent acyltransferases"/>
    <property type="match status" value="2"/>
</dbReference>
<dbReference type="InterPro" id="IPR044878">
    <property type="entry name" value="UbiA_sf"/>
</dbReference>
<dbReference type="Gene3D" id="1.10.357.140">
    <property type="entry name" value="UbiA prenyltransferase"/>
    <property type="match status" value="1"/>
</dbReference>
<dbReference type="GO" id="GO:0016020">
    <property type="term" value="C:membrane"/>
    <property type="evidence" value="ECO:0007669"/>
    <property type="project" value="UniProtKB-SubCell"/>
</dbReference>
<keyword evidence="5 8" id="KW-0812">Transmembrane</keyword>
<evidence type="ECO:0000256" key="2">
    <source>
        <dbReference type="ARBA" id="ARBA00022450"/>
    </source>
</evidence>
<evidence type="ECO:0000256" key="3">
    <source>
        <dbReference type="ARBA" id="ARBA00022553"/>
    </source>
</evidence>